<feature type="region of interest" description="Disordered" evidence="1">
    <location>
        <begin position="1"/>
        <end position="57"/>
    </location>
</feature>
<evidence type="ECO:0000256" key="1">
    <source>
        <dbReference type="SAM" id="MobiDB-lite"/>
    </source>
</evidence>
<feature type="compositionally biased region" description="Basic and acidic residues" evidence="1">
    <location>
        <begin position="10"/>
        <end position="57"/>
    </location>
</feature>
<organism evidence="2 3">
    <name type="scientific">Zymoseptoria tritici (strain CBS 115943 / IPO323)</name>
    <name type="common">Speckled leaf blotch fungus</name>
    <name type="synonym">Septoria tritici</name>
    <dbReference type="NCBI Taxonomy" id="336722"/>
    <lineage>
        <taxon>Eukaryota</taxon>
        <taxon>Fungi</taxon>
        <taxon>Dikarya</taxon>
        <taxon>Ascomycota</taxon>
        <taxon>Pezizomycotina</taxon>
        <taxon>Dothideomycetes</taxon>
        <taxon>Dothideomycetidae</taxon>
        <taxon>Mycosphaerellales</taxon>
        <taxon>Mycosphaerellaceae</taxon>
        <taxon>Zymoseptoria</taxon>
    </lineage>
</organism>
<proteinExistence type="predicted"/>
<dbReference type="RefSeq" id="XP_003852519.1">
    <property type="nucleotide sequence ID" value="XM_003852471.1"/>
</dbReference>
<dbReference type="HOGENOM" id="CLU_2998236_0_0_1"/>
<evidence type="ECO:0000313" key="3">
    <source>
        <dbReference type="Proteomes" id="UP000008062"/>
    </source>
</evidence>
<gene>
    <name evidence="2" type="ORF">MYCGRDRAFT_104614</name>
</gene>
<dbReference type="GeneID" id="13394066"/>
<dbReference type="AlphaFoldDB" id="F9XBR4"/>
<evidence type="ECO:0000313" key="2">
    <source>
        <dbReference type="EMBL" id="EGP87495.1"/>
    </source>
</evidence>
<protein>
    <submittedName>
        <fullName evidence="2">Uncharacterized protein</fullName>
    </submittedName>
</protein>
<accession>F9XBR4</accession>
<dbReference type="EMBL" id="CM001200">
    <property type="protein sequence ID" value="EGP87495.1"/>
    <property type="molecule type" value="Genomic_DNA"/>
</dbReference>
<dbReference type="KEGG" id="ztr:MYCGRDRAFT_104614"/>
<dbReference type="Proteomes" id="UP000008062">
    <property type="component" value="Chromosome 5"/>
</dbReference>
<sequence length="57" mass="6553">MCMRAVSFAAEERRGDWRNGGRSGDGQDGRKKEREERDGIDEEGKMRSSGCKEDWED</sequence>
<name>F9XBR4_ZYMTI</name>
<keyword evidence="3" id="KW-1185">Reference proteome</keyword>
<reference evidence="2 3" key="1">
    <citation type="journal article" date="2011" name="PLoS Genet.">
        <title>Finished genome of the fungal wheat pathogen Mycosphaerella graminicola reveals dispensome structure, chromosome plasticity, and stealth pathogenesis.</title>
        <authorList>
            <person name="Goodwin S.B."/>
            <person name="Ben M'barek S."/>
            <person name="Dhillon B."/>
            <person name="Wittenberg A.H.J."/>
            <person name="Crane C.F."/>
            <person name="Hane J.K."/>
            <person name="Foster A.J."/>
            <person name="Van der Lee T.A.J."/>
            <person name="Grimwood J."/>
            <person name="Aerts A."/>
            <person name="Antoniw J."/>
            <person name="Bailey A."/>
            <person name="Bluhm B."/>
            <person name="Bowler J."/>
            <person name="Bristow J."/>
            <person name="van der Burgt A."/>
            <person name="Canto-Canche B."/>
            <person name="Churchill A.C.L."/>
            <person name="Conde-Ferraez L."/>
            <person name="Cools H.J."/>
            <person name="Coutinho P.M."/>
            <person name="Csukai M."/>
            <person name="Dehal P."/>
            <person name="De Wit P."/>
            <person name="Donzelli B."/>
            <person name="van de Geest H.C."/>
            <person name="van Ham R.C.H.J."/>
            <person name="Hammond-Kosack K.E."/>
            <person name="Henrissat B."/>
            <person name="Kilian A."/>
            <person name="Kobayashi A.K."/>
            <person name="Koopmann E."/>
            <person name="Kourmpetis Y."/>
            <person name="Kuzniar A."/>
            <person name="Lindquist E."/>
            <person name="Lombard V."/>
            <person name="Maliepaard C."/>
            <person name="Martins N."/>
            <person name="Mehrabi R."/>
            <person name="Nap J.P.H."/>
            <person name="Ponomarenko A."/>
            <person name="Rudd J.J."/>
            <person name="Salamov A."/>
            <person name="Schmutz J."/>
            <person name="Schouten H.J."/>
            <person name="Shapiro H."/>
            <person name="Stergiopoulos I."/>
            <person name="Torriani S.F.F."/>
            <person name="Tu H."/>
            <person name="de Vries R.P."/>
            <person name="Waalwijk C."/>
            <person name="Ware S.B."/>
            <person name="Wiebenga A."/>
            <person name="Zwiers L.-H."/>
            <person name="Oliver R.P."/>
            <person name="Grigoriev I.V."/>
            <person name="Kema G.H.J."/>
        </authorList>
    </citation>
    <scope>NUCLEOTIDE SEQUENCE [LARGE SCALE GENOMIC DNA]</scope>
    <source>
        <strain evidence="3">CBS 115943 / IPO323</strain>
    </source>
</reference>
<dbReference type="InParanoid" id="F9XBR4"/>